<sequence length="95" mass="11180">MTKSCGETNKRLTHVFEEQNHCKRDRDWLDQDINTLFNVYQKMKPQPQGHALDDCYHQEDIKPDALLRNKEGSPSQYKDGDNMSYPEKEALKQLP</sequence>
<feature type="compositionally biased region" description="Basic and acidic residues" evidence="1">
    <location>
        <begin position="78"/>
        <end position="95"/>
    </location>
</feature>
<evidence type="ECO:0000256" key="1">
    <source>
        <dbReference type="SAM" id="MobiDB-lite"/>
    </source>
</evidence>
<protein>
    <submittedName>
        <fullName evidence="2">Uncharacterized protein</fullName>
    </submittedName>
</protein>
<evidence type="ECO:0000313" key="3">
    <source>
        <dbReference type="Proteomes" id="UP000765509"/>
    </source>
</evidence>
<dbReference type="EMBL" id="AVOT02026142">
    <property type="protein sequence ID" value="MBW0517734.1"/>
    <property type="molecule type" value="Genomic_DNA"/>
</dbReference>
<dbReference type="Proteomes" id="UP000765509">
    <property type="component" value="Unassembled WGS sequence"/>
</dbReference>
<organism evidence="2 3">
    <name type="scientific">Austropuccinia psidii MF-1</name>
    <dbReference type="NCBI Taxonomy" id="1389203"/>
    <lineage>
        <taxon>Eukaryota</taxon>
        <taxon>Fungi</taxon>
        <taxon>Dikarya</taxon>
        <taxon>Basidiomycota</taxon>
        <taxon>Pucciniomycotina</taxon>
        <taxon>Pucciniomycetes</taxon>
        <taxon>Pucciniales</taxon>
        <taxon>Sphaerophragmiaceae</taxon>
        <taxon>Austropuccinia</taxon>
    </lineage>
</organism>
<reference evidence="2" key="1">
    <citation type="submission" date="2021-03" db="EMBL/GenBank/DDBJ databases">
        <title>Draft genome sequence of rust myrtle Austropuccinia psidii MF-1, a brazilian biotype.</title>
        <authorList>
            <person name="Quecine M.C."/>
            <person name="Pachon D.M.R."/>
            <person name="Bonatelli M.L."/>
            <person name="Correr F.H."/>
            <person name="Franceschini L.M."/>
            <person name="Leite T.F."/>
            <person name="Margarido G.R.A."/>
            <person name="Almeida C.A."/>
            <person name="Ferrarezi J.A."/>
            <person name="Labate C.A."/>
        </authorList>
    </citation>
    <scope>NUCLEOTIDE SEQUENCE</scope>
    <source>
        <strain evidence="2">MF-1</strain>
    </source>
</reference>
<comment type="caution">
    <text evidence="2">The sequence shown here is derived from an EMBL/GenBank/DDBJ whole genome shotgun (WGS) entry which is preliminary data.</text>
</comment>
<feature type="region of interest" description="Disordered" evidence="1">
    <location>
        <begin position="63"/>
        <end position="95"/>
    </location>
</feature>
<accession>A0A9Q3HWP5</accession>
<proteinExistence type="predicted"/>
<name>A0A9Q3HWP5_9BASI</name>
<evidence type="ECO:0000313" key="2">
    <source>
        <dbReference type="EMBL" id="MBW0517734.1"/>
    </source>
</evidence>
<dbReference type="AlphaFoldDB" id="A0A9Q3HWP5"/>
<gene>
    <name evidence="2" type="ORF">O181_057449</name>
</gene>
<keyword evidence="3" id="KW-1185">Reference proteome</keyword>